<dbReference type="HOGENOM" id="CLU_226911_0_0_4"/>
<dbReference type="KEGG" id="mmb:Mmol_0476"/>
<dbReference type="PANTHER" id="PTHR38340">
    <property type="entry name" value="S-LAYER PROTEIN"/>
    <property type="match status" value="1"/>
</dbReference>
<dbReference type="GO" id="GO:0005576">
    <property type="term" value="C:extracellular region"/>
    <property type="evidence" value="ECO:0007669"/>
    <property type="project" value="UniProtKB-SubCell"/>
</dbReference>
<sequence length="2787" mass="288606">MVGAVGLGGITSAGVSISNGIQNMSNPDGSGGAGIVSGVTGLVGELSKPGSPLNTTTLLTSPLYSMVELGMAITQFNDAMASGNEDSQVSAALNVAAALGGVMSTIPSPLTKGLGIALNLGANAAKIAWDKGWRPLGHPDYNPNIPAPAPLPLGDANNNGIPDIHEGNWLKPDIATKTWWDRAKDFLLRRDPLTFDLDGDGLETVGISSTNTILFDHDGDGTKNGTGWVSSDDAMLVLDRNGNGTIDNGLELFGDSTVKSNGLKAKDGFDALADLDSNADGVVNNQDAQFSNLKLWRDLNQDGVSQSGELFTLNQLGIVGINVASTEHSTTLSNGNQLADTGSFIKSDGSTGTLGEVTGNMGDINLADSTFHREFADKLDTSTVAHLPDMIGSGAVRDLREAATQSTTLQNLLTQYSAATTRDAQMGLIDKLLDAWADTSGFAETYADRVAGLKYSVISPEGNVILELPYVVGYQSFGNITNATYLTEATSTTTTSGSGGGGTISVEILTPEFQALIDSWNQKMHILEAFNGNYFFGLPTNPSAGARTGLTIKEINSAAPSPSGGSSLPTALPIVISYNQGQLDLLQQSYDALKVSVYDALLMQTRFKPLLDEINLVIDANGIRLDFTKLNAVFDAKVSDDATSGLIDLIEFNDASQNILKDTNWNGWQKVSELLESSTPNQTILDLLKTRKILVSGLNGFTGSGTSDDDVILGNTSANTISGGLGNDTIFGSGGDDTLSGGGGNDLLDGGDGNDTLSGSNLADTLIGGAGNDILNGNIAGYSYSDTVGNIYEGGAGNDILNGTAGSDTYRYNKGDGADIINEGYQNGNTTSVDKILLGANIAVSDVTLSRPNGTTNLVLKFANAGDSITINNWYGDATGRIEQVVFADGTIWDKTKLTADGLVVIGTTGNDTLNGLSSYNNTLLGMDGNDTLNGSGLTDTLIGGAGDDILNGNLAGYSYYDTAGNIYEGGTGNDTLNGTAGSDTYRYNKGDGADTINEGYQNNNTTSVDKIVLGADIAVSDVTLSRPNGTTNLVLKFANAGDSITINNWYGDATYRVEQLVFADGTIWDKDKLTTDGSVVIGTTGNDTLNGLSSYNNTLLGMDGNDTLNGSGLTDTLIGGAGDDILNGHIAGYSYYDTAGNIYEGGTGNDTLNGTAGSDTYRYNKGDGADIINEGYQNGNTTSVDKIILGAGIAPEDVVLSRLQGTNDLVISFATAGDQIKIPSWYAGNDYRVEQLVFADGTIWDKTKLTADGLVVTGTTGNDTLNGLSGYNNTLIGGAGNDTLVGVYLADTLIGGAGDDILNGSIAGYSYYDTAGNIYEGGTGNDTLNGTAGSDTYRYNKGDGADIINEGYQNGNTTSVDKIVLGADIAVSDVTLMRANNSNNLILKFANTGDSITINNWYSDATGRIEQVVFADGTVWDKAKLTTDGLVVTGTSGNDTLNGLSSYNNTLLGMDGNDTLQGSTLADTLIGGAGDDVLNGNSSASYSYYDTTGNLYEGGIGNDTLNGTAGSDTYRYNKGDGADIINEGYQNGNTTSVDKIVLGADIAVSDVTLMRANNSNNLILKFANTGDSITINNWYSDATGRIEQVVFADGTVWDKAKLTTDGLVVTGTSGNDTLNGLSSYNNTLLGMDGNDTLQGSTLADTLIGGAGDDVLNGNSSASYSYYDTTGNLYEGGIGNDTLNGTAGSDTYRYNKGDGADIINEGYQNGNTTSVDKIVLGADIAVSDVAVVRPTDSSNLILKFANSGDSITISNWYSDATGRIEQVVFADGTVWDKAKLTTDGLVVTGTSGNDTLNGLSSYNNTLLGMDGNDTLQGSTLADTLIGGAGDDVLNGNSSASYSYYDTTGNLYEGGIGNDTLNGTAGSDTYRYNKGDGADIINEGYQNGNTTSVDKIVLGADIAVSDVAVVRPTGSSNLILKFANSGDSITINNWYSDATGRIEQVVFADGTVWDKAKLTTDGLVVTGTSGNDTLNGLSSYNNTLLGMEGNDVLSGGGGNDILDGGAGNDVLNGGALADTLIGGAGDDVLNGNSSASYSYYDTTGNLYEGGTGNDTLNGTAGSDTYRYNKGDGADTINEGYQNSNTTSVDKIVLGADIAVSDVTVGRPNGTSNLTLKFANAGDSITISNWYSDATGRIEQVVFADGTIWDKTKLTTDGLVVVGSASNDTLDGLNNYNNTLKGMDGDDVLIGREREDILIGGAGNDTLHGYVAGYSSSETAGNIYEGGTGNDTLNGTAGSDTYRYNKGDGADIINEGSQNGNTTSVDKIVLGADIAVSDVTLMRANNSNNLILKFANTGDSITINNWYSDATGRIEQVVFADGTVWDKAKLTTDGLVVTGTSGNDTLNGLSSYNNTLLGMEGSDTLYGGTLADILVGGAGDDVLNGIYNGGTSYWDTTGNIYEGGIGNDTLNGTAGSDTYRYNKGDGADIINEGSQNGNTTSVDKIVLGADIAVSDVTLMRANNSNNLILKFANTGDSITINNWYSDATGRIEQVVFADGTVWDKAKLTTDGLVVTGTSGNDTLNGLSSYNNTLVGGDGNDTLYGNNLADTLIGGAGSDSLNDTAGNNLFDGGLGNDIITAGSGNDLLIGGFGNDTITTGTGYDVIVFNKGDGQDIINASTGADNTISLGGNFAYSDLSFTKSTNDLILKVGTADQITLKDWYVGTTNKSVVNLQVIAEAMTGFSLGGSDVLRDNKVESFNFANLVAAFDAAGATANWQLTDARLTTHLQTGSDTAAIGGDLAYQYGKNSNLTGMGVLNAQSVISAANFGQAAQALNNPSVWQAELVKLG</sequence>
<name>C6WTY7_METML</name>
<comment type="subcellular location">
    <subcellularLocation>
        <location evidence="1">Secreted</location>
    </subcellularLocation>
</comment>
<feature type="domain" description="Haemolysin-type calcium binding-related" evidence="4">
    <location>
        <begin position="1209"/>
        <end position="1248"/>
    </location>
</feature>
<dbReference type="PANTHER" id="PTHR38340:SF1">
    <property type="entry name" value="S-LAYER PROTEIN"/>
    <property type="match status" value="1"/>
</dbReference>
<feature type="domain" description="Haemolysin-type calcium binding-related" evidence="4">
    <location>
        <begin position="1562"/>
        <end position="1601"/>
    </location>
</feature>
<dbReference type="STRING" id="583345.Mmol_0476"/>
<evidence type="ECO:0000313" key="6">
    <source>
        <dbReference type="Proteomes" id="UP000002742"/>
    </source>
</evidence>
<feature type="domain" description="Haemolysin-type calcium binding-related" evidence="4">
    <location>
        <begin position="2287"/>
        <end position="2326"/>
    </location>
</feature>
<dbReference type="eggNOG" id="COG2931">
    <property type="taxonomic scope" value="Bacteria"/>
</dbReference>
<keyword evidence="2" id="KW-0964">Secreted</keyword>
<dbReference type="Proteomes" id="UP000002742">
    <property type="component" value="Chromosome"/>
</dbReference>
<evidence type="ECO:0000256" key="3">
    <source>
        <dbReference type="ARBA" id="ARBA00022837"/>
    </source>
</evidence>
<protein>
    <submittedName>
        <fullName evidence="5">Hemolysin-type calcium binding domain protein</fullName>
    </submittedName>
</protein>
<dbReference type="InterPro" id="IPR001343">
    <property type="entry name" value="Hemolysn_Ca-bd"/>
</dbReference>
<dbReference type="PROSITE" id="PS00330">
    <property type="entry name" value="HEMOLYSIN_CALCIUM"/>
    <property type="match status" value="5"/>
</dbReference>
<reference evidence="6" key="1">
    <citation type="submission" date="2009-07" db="EMBL/GenBank/DDBJ databases">
        <title>Complete sequence of Methylotenera mobilis JLW8.</title>
        <authorList>
            <consortium name="US DOE Joint Genome Institute"/>
            <person name="Lucas S."/>
            <person name="Copeland A."/>
            <person name="Lapidus A."/>
            <person name="Glavina del Rio T."/>
            <person name="Tice H."/>
            <person name="Bruce D."/>
            <person name="Goodwin L."/>
            <person name="Pitluck S."/>
            <person name="LaButti K.M."/>
            <person name="Clum A."/>
            <person name="Larimer F."/>
            <person name="Land M."/>
            <person name="Hauser L."/>
            <person name="Kyrpides N."/>
            <person name="Mikhailova N."/>
            <person name="Kayluzhnaya M."/>
            <person name="Chistoserdova L."/>
        </authorList>
    </citation>
    <scope>NUCLEOTIDE SEQUENCE [LARGE SCALE GENOMIC DNA]</scope>
    <source>
        <strain evidence="6">JLW8 / ATCC BAA-1282 / DSM 17540</strain>
    </source>
</reference>
<keyword evidence="3" id="KW-0106">Calcium</keyword>
<feature type="domain" description="Haemolysin-type calcium binding-related" evidence="4">
    <location>
        <begin position="2111"/>
        <end position="2150"/>
    </location>
</feature>
<feature type="domain" description="Haemolysin-type calcium binding-related" evidence="4">
    <location>
        <begin position="1916"/>
        <end position="1955"/>
    </location>
</feature>
<keyword evidence="6" id="KW-1185">Reference proteome</keyword>
<dbReference type="EMBL" id="CP001672">
    <property type="protein sequence ID" value="ACT47386.1"/>
    <property type="molecule type" value="Genomic_DNA"/>
</dbReference>
<dbReference type="PRINTS" id="PR00313">
    <property type="entry name" value="CABNDNGRPT"/>
</dbReference>
<dbReference type="InterPro" id="IPR018511">
    <property type="entry name" value="Hemolysin-typ_Ca-bd_CS"/>
</dbReference>
<dbReference type="Pfam" id="PF06594">
    <property type="entry name" value="HCBP_related"/>
    <property type="match status" value="10"/>
</dbReference>
<dbReference type="Gene3D" id="2.150.10.10">
    <property type="entry name" value="Serralysin-like metalloprotease, C-terminal"/>
    <property type="match status" value="9"/>
</dbReference>
<dbReference type="InterPro" id="IPR011049">
    <property type="entry name" value="Serralysin-like_metalloprot_C"/>
</dbReference>
<dbReference type="InterPro" id="IPR050557">
    <property type="entry name" value="RTX_toxin/Mannuronan_C5-epim"/>
</dbReference>
<dbReference type="InterPro" id="IPR010566">
    <property type="entry name" value="Haemolys_ca-bd"/>
</dbReference>
<feature type="domain" description="Haemolysin-type calcium binding-related" evidence="4">
    <location>
        <begin position="2464"/>
        <end position="2503"/>
    </location>
</feature>
<feature type="domain" description="Haemolysin-type calcium binding-related" evidence="4">
    <location>
        <begin position="857"/>
        <end position="896"/>
    </location>
</feature>
<dbReference type="OrthoDB" id="8538764at2"/>
<evidence type="ECO:0000259" key="4">
    <source>
        <dbReference type="Pfam" id="PF06594"/>
    </source>
</evidence>
<dbReference type="GO" id="GO:0005509">
    <property type="term" value="F:calcium ion binding"/>
    <property type="evidence" value="ECO:0007669"/>
    <property type="project" value="InterPro"/>
</dbReference>
<evidence type="ECO:0000313" key="5">
    <source>
        <dbReference type="EMBL" id="ACT47386.1"/>
    </source>
</evidence>
<dbReference type="Pfam" id="PF00353">
    <property type="entry name" value="HemolysinCabind"/>
    <property type="match status" value="25"/>
</dbReference>
<organism evidence="5 6">
    <name type="scientific">Methylotenera mobilis (strain JLW8 / ATCC BAA-1282 / DSM 17540)</name>
    <dbReference type="NCBI Taxonomy" id="583345"/>
    <lineage>
        <taxon>Bacteria</taxon>
        <taxon>Pseudomonadati</taxon>
        <taxon>Pseudomonadota</taxon>
        <taxon>Betaproteobacteria</taxon>
        <taxon>Nitrosomonadales</taxon>
        <taxon>Methylophilaceae</taxon>
        <taxon>Methylotenera</taxon>
    </lineage>
</organism>
<proteinExistence type="predicted"/>
<feature type="domain" description="Haemolysin-type calcium binding-related" evidence="4">
    <location>
        <begin position="1033"/>
        <end position="1072"/>
    </location>
</feature>
<evidence type="ECO:0000256" key="2">
    <source>
        <dbReference type="ARBA" id="ARBA00022525"/>
    </source>
</evidence>
<dbReference type="SUPFAM" id="SSF51120">
    <property type="entry name" value="beta-Roll"/>
    <property type="match status" value="11"/>
</dbReference>
<gene>
    <name evidence="5" type="ordered locus">Mmol_0476</name>
</gene>
<feature type="domain" description="Haemolysin-type calcium binding-related" evidence="4">
    <location>
        <begin position="1739"/>
        <end position="1778"/>
    </location>
</feature>
<reference evidence="5 6" key="2">
    <citation type="journal article" date="2011" name="J. Bacteriol.">
        <title>Genomes of three methylotrophs from a single niche uncover genetic and metabolic divergence of Methylophilaceae.</title>
        <authorList>
            <person name="Lapidus A."/>
            <person name="Clum A."/>
            <person name="Labutti K."/>
            <person name="Kaluzhnaya M.G."/>
            <person name="Lim S."/>
            <person name="Beck D.A."/>
            <person name="Glavina Del Rio T."/>
            <person name="Nolan M."/>
            <person name="Mavromatis K."/>
            <person name="Huntemann M."/>
            <person name="Lucas S."/>
            <person name="Lidstrom M.E."/>
            <person name="Ivanova N."/>
            <person name="Chistoserdova L."/>
        </authorList>
    </citation>
    <scope>NUCLEOTIDE SEQUENCE [LARGE SCALE GENOMIC DNA]</scope>
    <source>
        <strain evidence="6">JLW8 / ATCC BAA-1282 / DSM 17540</strain>
    </source>
</reference>
<feature type="domain" description="Haemolysin-type calcium binding-related" evidence="4">
    <location>
        <begin position="1385"/>
        <end position="1424"/>
    </location>
</feature>
<evidence type="ECO:0000256" key="1">
    <source>
        <dbReference type="ARBA" id="ARBA00004613"/>
    </source>
</evidence>
<accession>C6WTY7</accession>